<feature type="domain" description="GIY-YIG" evidence="2">
    <location>
        <begin position="13"/>
        <end position="89"/>
    </location>
</feature>
<dbReference type="SUPFAM" id="SSF82771">
    <property type="entry name" value="GIY-YIG endonuclease"/>
    <property type="match status" value="1"/>
</dbReference>
<dbReference type="InterPro" id="IPR050190">
    <property type="entry name" value="UPF0213_domain"/>
</dbReference>
<protein>
    <submittedName>
        <fullName evidence="3">Excinuclease ABC C subunit domain protein</fullName>
    </submittedName>
</protein>
<proteinExistence type="inferred from homology"/>
<sequence>MKKKSMTEHNKTATWWVYLLRCNDNSLYAGVTTDIHRRVDEHNNSKLGAKYTRARRPVNLAYLEQADNKSSACKKEYKIRHLSKNKKELLVSKYKPK</sequence>
<accession>A0A099KLR1</accession>
<evidence type="ECO:0000259" key="2">
    <source>
        <dbReference type="PROSITE" id="PS50164"/>
    </source>
</evidence>
<dbReference type="InterPro" id="IPR000305">
    <property type="entry name" value="GIY-YIG_endonuc"/>
</dbReference>
<evidence type="ECO:0000256" key="1">
    <source>
        <dbReference type="ARBA" id="ARBA00007435"/>
    </source>
</evidence>
<evidence type="ECO:0000313" key="4">
    <source>
        <dbReference type="Proteomes" id="UP000029868"/>
    </source>
</evidence>
<evidence type="ECO:0000313" key="3">
    <source>
        <dbReference type="EMBL" id="KGJ91150.1"/>
    </source>
</evidence>
<name>A0A099KLR1_COLPS</name>
<dbReference type="PANTHER" id="PTHR34477">
    <property type="entry name" value="UPF0213 PROTEIN YHBQ"/>
    <property type="match status" value="1"/>
</dbReference>
<dbReference type="EMBL" id="JQEC01000042">
    <property type="protein sequence ID" value="KGJ91150.1"/>
    <property type="molecule type" value="Genomic_DNA"/>
</dbReference>
<comment type="caution">
    <text evidence="3">The sequence shown here is derived from an EMBL/GenBank/DDBJ whole genome shotgun (WGS) entry which is preliminary data.</text>
</comment>
<dbReference type="PATRIC" id="fig|28229.3.peg.3022"/>
<dbReference type="CDD" id="cd10456">
    <property type="entry name" value="GIY-YIG_UPF0213"/>
    <property type="match status" value="1"/>
</dbReference>
<gene>
    <name evidence="3" type="ORF">GAB14E_3302</name>
</gene>
<dbReference type="InterPro" id="IPR035901">
    <property type="entry name" value="GIY-YIG_endonuc_sf"/>
</dbReference>
<dbReference type="AlphaFoldDB" id="A0A099KLR1"/>
<dbReference type="PROSITE" id="PS50164">
    <property type="entry name" value="GIY_YIG"/>
    <property type="match status" value="1"/>
</dbReference>
<reference evidence="3 4" key="1">
    <citation type="submission" date="2014-08" db="EMBL/GenBank/DDBJ databases">
        <title>Genomic and Phenotypic Diversity of Colwellia psychrerythraea strains from Disparate Marine Basins.</title>
        <authorList>
            <person name="Techtmann S.M."/>
            <person name="Stelling S.C."/>
            <person name="Utturkar S.M."/>
            <person name="Alshibli N."/>
            <person name="Harris A."/>
            <person name="Brown S.D."/>
            <person name="Hazen T.C."/>
        </authorList>
    </citation>
    <scope>NUCLEOTIDE SEQUENCE [LARGE SCALE GENOMIC DNA]</scope>
    <source>
        <strain evidence="3 4">GAB14E</strain>
    </source>
</reference>
<dbReference type="Proteomes" id="UP000029868">
    <property type="component" value="Unassembled WGS sequence"/>
</dbReference>
<comment type="similarity">
    <text evidence="1">Belongs to the UPF0213 family.</text>
</comment>
<organism evidence="3 4">
    <name type="scientific">Colwellia psychrerythraea</name>
    <name type="common">Vibrio psychroerythus</name>
    <dbReference type="NCBI Taxonomy" id="28229"/>
    <lineage>
        <taxon>Bacteria</taxon>
        <taxon>Pseudomonadati</taxon>
        <taxon>Pseudomonadota</taxon>
        <taxon>Gammaproteobacteria</taxon>
        <taxon>Alteromonadales</taxon>
        <taxon>Colwelliaceae</taxon>
        <taxon>Colwellia</taxon>
    </lineage>
</organism>
<dbReference type="Pfam" id="PF01541">
    <property type="entry name" value="GIY-YIG"/>
    <property type="match status" value="1"/>
</dbReference>
<dbReference type="PANTHER" id="PTHR34477:SF1">
    <property type="entry name" value="UPF0213 PROTEIN YHBQ"/>
    <property type="match status" value="1"/>
</dbReference>
<dbReference type="Gene3D" id="3.40.1440.10">
    <property type="entry name" value="GIY-YIG endonuclease"/>
    <property type="match status" value="1"/>
</dbReference>